<keyword evidence="1" id="KW-0472">Membrane</keyword>
<dbReference type="PANTHER" id="PTHR12640">
    <property type="entry name" value="RIBOPHORIN II"/>
    <property type="match status" value="1"/>
</dbReference>
<dbReference type="InterPro" id="IPR055373">
    <property type="entry name" value="Ribophorin_II_N"/>
</dbReference>
<sequence length="317" mass="35935">MVGQSRMRRRGWAVRCRDGGTGAADHGVGALGPPPPLSSFSPVFFPLLLRQRRARVFLAFSFLSEHVYLLLMVPEETLPEFMSKATRTSVNWVQMVGMKMYDMFQLLPVKIQIGVFLCYHVYALHCFLPLSISVFLRYLYSDDGTFYFDEKHVDNTEYKGPITTSASVIPVEKILGLAKFFLGIGLPGSAKDCFNQIESLSFLENNRIFVPLILSLPSKVFSLTSKDQLKEVALPVLEQLLVEWLLAQPCYLLFRLPPEARGGDEAASWPRLARLRCNLCVFWWPRKRLRAAELPGAVAAGEDHMEPGRRPQRRVQP</sequence>
<dbReference type="PANTHER" id="PTHR12640:SF0">
    <property type="entry name" value="DOLICHYL-DIPHOSPHOOLIGOSACCHARIDE--PROTEIN GLYCOSYLTRANSFERASE SUBUNIT 2"/>
    <property type="match status" value="1"/>
</dbReference>
<comment type="caution">
    <text evidence="3">The sequence shown here is derived from an EMBL/GenBank/DDBJ whole genome shotgun (WGS) entry which is preliminary data.</text>
</comment>
<dbReference type="InterPro" id="IPR008814">
    <property type="entry name" value="Swp1"/>
</dbReference>
<feature type="transmembrane region" description="Helical" evidence="1">
    <location>
        <begin position="111"/>
        <end position="136"/>
    </location>
</feature>
<protein>
    <recommendedName>
        <fullName evidence="1">Dolichyl-diphosphooligosaccharide--protein glycosyltransferase subunit 2</fullName>
    </recommendedName>
    <alternativeName>
        <fullName evidence="1">Ribophorin-2</fullName>
    </alternativeName>
</protein>
<dbReference type="GO" id="GO:0006487">
    <property type="term" value="P:protein N-linked glycosylation"/>
    <property type="evidence" value="ECO:0007669"/>
    <property type="project" value="UniProtKB-UniRule"/>
</dbReference>
<organism evidence="3 4">
    <name type="scientific">Miscanthus lutarioriparius</name>
    <dbReference type="NCBI Taxonomy" id="422564"/>
    <lineage>
        <taxon>Eukaryota</taxon>
        <taxon>Viridiplantae</taxon>
        <taxon>Streptophyta</taxon>
        <taxon>Embryophyta</taxon>
        <taxon>Tracheophyta</taxon>
        <taxon>Spermatophyta</taxon>
        <taxon>Magnoliopsida</taxon>
        <taxon>Liliopsida</taxon>
        <taxon>Poales</taxon>
        <taxon>Poaceae</taxon>
        <taxon>PACMAD clade</taxon>
        <taxon>Panicoideae</taxon>
        <taxon>Andropogonodae</taxon>
        <taxon>Andropogoneae</taxon>
        <taxon>Saccharinae</taxon>
        <taxon>Miscanthus</taxon>
    </lineage>
</organism>
<dbReference type="AlphaFoldDB" id="A0A811N291"/>
<keyword evidence="1" id="KW-1133">Transmembrane helix</keyword>
<dbReference type="GO" id="GO:0008250">
    <property type="term" value="C:oligosaccharyltransferase complex"/>
    <property type="evidence" value="ECO:0007669"/>
    <property type="project" value="UniProtKB-UniRule"/>
</dbReference>
<reference evidence="3" key="1">
    <citation type="submission" date="2020-10" db="EMBL/GenBank/DDBJ databases">
        <authorList>
            <person name="Han B."/>
            <person name="Lu T."/>
            <person name="Zhao Q."/>
            <person name="Huang X."/>
            <person name="Zhao Y."/>
        </authorList>
    </citation>
    <scope>NUCLEOTIDE SEQUENCE</scope>
</reference>
<comment type="function">
    <text evidence="1">Subunit of the oligosaccharyl transferase (OST) complex that catalyzes the initial transfer of a defined glycan (Glc(3)Man(9)GlcNAc(2) in eukaryotes) from the lipid carrier dolichol-pyrophosphate to an asparagine residue within an Asn-X-Ser/Thr consensus motif in nascent polypeptide chains, the first step in protein N-glycosylation. N-glycosylation occurs cotranslationally and the complex associates with the Sec61 complex at the channel-forming translocon complex that mediates protein translocation across the endoplasmic reticulum (ER). All subunits are required for a maximal enzyme activity.</text>
</comment>
<evidence type="ECO:0000313" key="3">
    <source>
        <dbReference type="EMBL" id="CAD6214314.1"/>
    </source>
</evidence>
<keyword evidence="1" id="KW-0256">Endoplasmic reticulum</keyword>
<name>A0A811N291_9POAL</name>
<evidence type="ECO:0000259" key="2">
    <source>
        <dbReference type="Pfam" id="PF05817"/>
    </source>
</evidence>
<feature type="domain" description="Ribophorin II N-terminal" evidence="2">
    <location>
        <begin position="167"/>
        <end position="204"/>
    </location>
</feature>
<dbReference type="Proteomes" id="UP000604825">
    <property type="component" value="Unassembled WGS sequence"/>
</dbReference>
<comment type="subunit">
    <text evidence="1">Component of the oligosaccharyltransferase (OST) complex.</text>
</comment>
<keyword evidence="4" id="KW-1185">Reference proteome</keyword>
<comment type="pathway">
    <text evidence="1">Protein modification; protein glycosylation.</text>
</comment>
<accession>A0A811N291</accession>
<comment type="subcellular location">
    <subcellularLocation>
        <location evidence="1">Endoplasmic reticulum membrane</location>
        <topology evidence="1">Multi-pass membrane protein</topology>
    </subcellularLocation>
</comment>
<proteinExistence type="inferred from homology"/>
<dbReference type="Pfam" id="PF05817">
    <property type="entry name" value="Ribophorin_II"/>
    <property type="match status" value="1"/>
</dbReference>
<evidence type="ECO:0000313" key="4">
    <source>
        <dbReference type="Proteomes" id="UP000604825"/>
    </source>
</evidence>
<comment type="similarity">
    <text evidence="1">Belongs to the SWP1 family.</text>
</comment>
<dbReference type="OrthoDB" id="432292at2759"/>
<dbReference type="EMBL" id="CAJGYO010000002">
    <property type="protein sequence ID" value="CAD6214314.1"/>
    <property type="molecule type" value="Genomic_DNA"/>
</dbReference>
<gene>
    <name evidence="3" type="ORF">NCGR_LOCUS9745</name>
</gene>
<feature type="transmembrane region" description="Helical" evidence="1">
    <location>
        <begin position="56"/>
        <end position="73"/>
    </location>
</feature>
<keyword evidence="1" id="KW-0812">Transmembrane</keyword>
<dbReference type="UniPathway" id="UPA00378"/>
<evidence type="ECO:0000256" key="1">
    <source>
        <dbReference type="RuleBase" id="RU366029"/>
    </source>
</evidence>